<dbReference type="Proteomes" id="UP000295198">
    <property type="component" value="Unassembled WGS sequence"/>
</dbReference>
<dbReference type="EMBL" id="SDKM01000010">
    <property type="protein sequence ID" value="RYP86738.1"/>
    <property type="molecule type" value="Genomic_DNA"/>
</dbReference>
<accession>A0A4Q4ZFX8</accession>
<gene>
    <name evidence="1" type="ORF">EKO23_08755</name>
</gene>
<proteinExistence type="predicted"/>
<dbReference type="AlphaFoldDB" id="A0A4Q4ZFX8"/>
<protein>
    <recommendedName>
        <fullName evidence="3">Exo-alpha-sialidase</fullName>
    </recommendedName>
</protein>
<reference evidence="1 2" key="1">
    <citation type="submission" date="2019-01" db="EMBL/GenBank/DDBJ databases">
        <title>Nocardioides guangzhouensis sp. nov., an actinobacterium isolated from soil.</title>
        <authorList>
            <person name="Fu Y."/>
            <person name="Cai Y."/>
            <person name="Lin Z."/>
            <person name="Chen P."/>
        </authorList>
    </citation>
    <scope>NUCLEOTIDE SEQUENCE [LARGE SCALE GENOMIC DNA]</scope>
    <source>
        <strain evidence="1 2">130</strain>
    </source>
</reference>
<keyword evidence="2" id="KW-1185">Reference proteome</keyword>
<comment type="caution">
    <text evidence="1">The sequence shown here is derived from an EMBL/GenBank/DDBJ whole genome shotgun (WGS) entry which is preliminary data.</text>
</comment>
<sequence>MGDPDVDRHLGQDGDGNQTVVMTEEGLSPDGDFTGTYEIMTATRPVGGDWSPAAVVSGEPRFVSRANLVVGRDGAAAAVWVRGVESMFLAYRAAGTSEWGEPERVIARGGYAGEVGIDDAGNVVVAYADNQGAHARRRSADGTWSAWRDFAARNVGYAKLAVGPGGEAVLVWERYRGYDVVSSWAARMSPTGAWQTRVRIPAGGAIPREGLAVDGRGRAVAAWWNARHDVRVLRSRPDGSWRHPRTIARAQQKAPGGLPDLKVATNLRGDVFVVWLTRRDIRVMRGRLRPTDGPWSAVRRISPATIGPGLYAIAVGDGGEAAVTWMRGHAIEARRLTRVTVP</sequence>
<evidence type="ECO:0000313" key="2">
    <source>
        <dbReference type="Proteomes" id="UP000295198"/>
    </source>
</evidence>
<dbReference type="InterPro" id="IPR036278">
    <property type="entry name" value="Sialidase_sf"/>
</dbReference>
<dbReference type="OrthoDB" id="3753231at2"/>
<evidence type="ECO:0000313" key="1">
    <source>
        <dbReference type="EMBL" id="RYP86738.1"/>
    </source>
</evidence>
<evidence type="ECO:0008006" key="3">
    <source>
        <dbReference type="Google" id="ProtNLM"/>
    </source>
</evidence>
<organism evidence="1 2">
    <name type="scientific">Nocardioides guangzhouensis</name>
    <dbReference type="NCBI Taxonomy" id="2497878"/>
    <lineage>
        <taxon>Bacteria</taxon>
        <taxon>Bacillati</taxon>
        <taxon>Actinomycetota</taxon>
        <taxon>Actinomycetes</taxon>
        <taxon>Propionibacteriales</taxon>
        <taxon>Nocardioidaceae</taxon>
        <taxon>Nocardioides</taxon>
    </lineage>
</organism>
<name>A0A4Q4ZFX8_9ACTN</name>
<dbReference type="SUPFAM" id="SSF50939">
    <property type="entry name" value="Sialidases"/>
    <property type="match status" value="1"/>
</dbReference>
<dbReference type="RefSeq" id="WP_134716261.1">
    <property type="nucleotide sequence ID" value="NZ_SDKM01000010.1"/>
</dbReference>